<dbReference type="AlphaFoldDB" id="D8LYC4"/>
<feature type="domain" description="EF-hand" evidence="2">
    <location>
        <begin position="149"/>
        <end position="180"/>
    </location>
</feature>
<reference evidence="3" key="1">
    <citation type="submission" date="2010-02" db="EMBL/GenBank/DDBJ databases">
        <title>Sequencing and annotation of the Blastocystis hominis genome.</title>
        <authorList>
            <person name="Wincker P."/>
        </authorList>
    </citation>
    <scope>NUCLEOTIDE SEQUENCE</scope>
    <source>
        <strain evidence="3">Singapore isolate B</strain>
    </source>
</reference>
<dbReference type="PROSITE" id="PS50222">
    <property type="entry name" value="EF_HAND_2"/>
    <property type="match status" value="1"/>
</dbReference>
<protein>
    <recommendedName>
        <fullName evidence="2">EF-hand domain-containing protein</fullName>
    </recommendedName>
</protein>
<keyword evidence="1" id="KW-0106">Calcium</keyword>
<evidence type="ECO:0000256" key="1">
    <source>
        <dbReference type="ARBA" id="ARBA00022837"/>
    </source>
</evidence>
<dbReference type="InterPro" id="IPR044590">
    <property type="entry name" value="CML48/49/50"/>
</dbReference>
<dbReference type="Gene3D" id="1.10.238.10">
    <property type="entry name" value="EF-hand"/>
    <property type="match status" value="1"/>
</dbReference>
<dbReference type="PANTHER" id="PTHR46824">
    <property type="entry name" value="CALCIUM-BINDING PROTEIN CML48-RELATED"/>
    <property type="match status" value="1"/>
</dbReference>
<evidence type="ECO:0000313" key="4">
    <source>
        <dbReference type="Proteomes" id="UP000008312"/>
    </source>
</evidence>
<dbReference type="SUPFAM" id="SSF47473">
    <property type="entry name" value="EF-hand"/>
    <property type="match status" value="1"/>
</dbReference>
<dbReference type="Proteomes" id="UP000008312">
    <property type="component" value="Unassembled WGS sequence"/>
</dbReference>
<dbReference type="InterPro" id="IPR018247">
    <property type="entry name" value="EF_Hand_1_Ca_BS"/>
</dbReference>
<accession>D8LYC4</accession>
<keyword evidence="4" id="KW-1185">Reference proteome</keyword>
<name>D8LYC4_BLAHO</name>
<sequence>MRNHSTLRMNTSGNIHVNCPSCHALLEIPSYVRNFQCPVCTRTAALSKTFLQSFSLIDPAPSQASQSSISNNAYSLFQSVDINKKYVALFKIQIYSGFLDCQELQAALSSGGISFSLQTVNILLAKHDRERNGQLGFEEFKSLLDEVWKWKNAFDFFDSDKSGAIDFQELQEALVQIGCVFLSCLDSQNPTFPRNLSNSLFRLGYRSFGVDSARSVY</sequence>
<dbReference type="EMBL" id="FN668639">
    <property type="protein sequence ID" value="CBK20579.2"/>
    <property type="molecule type" value="Genomic_DNA"/>
</dbReference>
<gene>
    <name evidence="3" type="ORF">GSBLH_T00000885001</name>
</gene>
<dbReference type="PANTHER" id="PTHR46824:SF2">
    <property type="entry name" value="CALCIUM-BINDING PROTEIN CML48-RELATED"/>
    <property type="match status" value="1"/>
</dbReference>
<dbReference type="OrthoDB" id="191686at2759"/>
<dbReference type="Pfam" id="PF00036">
    <property type="entry name" value="EF-hand_1"/>
    <property type="match status" value="1"/>
</dbReference>
<evidence type="ECO:0000259" key="2">
    <source>
        <dbReference type="PROSITE" id="PS50222"/>
    </source>
</evidence>
<dbReference type="GO" id="GO:0005509">
    <property type="term" value="F:calcium ion binding"/>
    <property type="evidence" value="ECO:0007669"/>
    <property type="project" value="InterPro"/>
</dbReference>
<dbReference type="PROSITE" id="PS00018">
    <property type="entry name" value="EF_HAND_1"/>
    <property type="match status" value="1"/>
</dbReference>
<dbReference type="SMART" id="SM00054">
    <property type="entry name" value="EFh"/>
    <property type="match status" value="2"/>
</dbReference>
<dbReference type="InterPro" id="IPR057025">
    <property type="entry name" value="Znr_FGT1_2"/>
</dbReference>
<dbReference type="InParanoid" id="D8LYC4"/>
<dbReference type="Pfam" id="PF13833">
    <property type="entry name" value="EF-hand_8"/>
    <property type="match status" value="1"/>
</dbReference>
<dbReference type="RefSeq" id="XP_012894627.1">
    <property type="nucleotide sequence ID" value="XM_013039173.1"/>
</dbReference>
<dbReference type="InterPro" id="IPR002048">
    <property type="entry name" value="EF_hand_dom"/>
</dbReference>
<proteinExistence type="predicted"/>
<dbReference type="GeneID" id="24918172"/>
<organism evidence="3">
    <name type="scientific">Blastocystis hominis</name>
    <dbReference type="NCBI Taxonomy" id="12968"/>
    <lineage>
        <taxon>Eukaryota</taxon>
        <taxon>Sar</taxon>
        <taxon>Stramenopiles</taxon>
        <taxon>Bigyra</taxon>
        <taxon>Opalozoa</taxon>
        <taxon>Opalinata</taxon>
        <taxon>Blastocystidae</taxon>
        <taxon>Blastocystis</taxon>
    </lineage>
</organism>
<dbReference type="Pfam" id="PF23548">
    <property type="entry name" value="Zn_ribbon_FGT1_2"/>
    <property type="match status" value="1"/>
</dbReference>
<dbReference type="InterPro" id="IPR011992">
    <property type="entry name" value="EF-hand-dom_pair"/>
</dbReference>
<evidence type="ECO:0000313" key="3">
    <source>
        <dbReference type="EMBL" id="CBK20579.2"/>
    </source>
</evidence>